<dbReference type="Gene3D" id="1.10.10.2840">
    <property type="entry name" value="PucR C-terminal helix-turn-helix domain"/>
    <property type="match status" value="1"/>
</dbReference>
<dbReference type="PANTHER" id="PTHR33744">
    <property type="entry name" value="CARBOHYDRATE DIACID REGULATOR"/>
    <property type="match status" value="1"/>
</dbReference>
<dbReference type="PANTHER" id="PTHR33744:SF1">
    <property type="entry name" value="DNA-BINDING TRANSCRIPTIONAL ACTIVATOR ADER"/>
    <property type="match status" value="1"/>
</dbReference>
<dbReference type="Pfam" id="PF07905">
    <property type="entry name" value="PucR"/>
    <property type="match status" value="1"/>
</dbReference>
<proteinExistence type="predicted"/>
<dbReference type="InterPro" id="IPR012914">
    <property type="entry name" value="PucR_dom"/>
</dbReference>
<gene>
    <name evidence="3" type="ORF">GCM10009554_82930</name>
</gene>
<feature type="domain" description="Purine catabolism PurC-like" evidence="1">
    <location>
        <begin position="30"/>
        <end position="127"/>
    </location>
</feature>
<evidence type="ECO:0000313" key="4">
    <source>
        <dbReference type="Proteomes" id="UP001500542"/>
    </source>
</evidence>
<dbReference type="InterPro" id="IPR042070">
    <property type="entry name" value="PucR_C-HTH_sf"/>
</dbReference>
<dbReference type="EMBL" id="BAAAHK010000027">
    <property type="protein sequence ID" value="GAA0963480.1"/>
    <property type="molecule type" value="Genomic_DNA"/>
</dbReference>
<dbReference type="Proteomes" id="UP001500542">
    <property type="component" value="Unassembled WGS sequence"/>
</dbReference>
<feature type="domain" description="PucR C-terminal helix-turn-helix" evidence="2">
    <location>
        <begin position="435"/>
        <end position="491"/>
    </location>
</feature>
<evidence type="ECO:0000259" key="1">
    <source>
        <dbReference type="Pfam" id="PF07905"/>
    </source>
</evidence>
<dbReference type="InterPro" id="IPR025736">
    <property type="entry name" value="PucR_C-HTH_dom"/>
</dbReference>
<dbReference type="Pfam" id="PF13556">
    <property type="entry name" value="HTH_30"/>
    <property type="match status" value="1"/>
</dbReference>
<keyword evidence="4" id="KW-1185">Reference proteome</keyword>
<accession>A0ABN1RTK4</accession>
<sequence length="504" mass="53939">MCKTVRVISLTAVLAEPGLDLKAVHVPQPNAPVRWVATSELVDPTPFLEGGELLLTTGLATAGWRREWTSYVTRLRDAGVAGLGIGTGLTHRTPPRGLVRACEELGVNLVEVPRLTAFVAISRRTADLLEQAEERAARTALDLQRRLTAAAAGPDPSSAILRQLAKVTTGVACLFTPAGQLQSGSPGDLDLLEIREQLKVIRSQGMLAALTLSSPQQVITIQPIGLNQRPDSYLVTATPTRPTEPQRRSVTTAAALLALVSEQQREKLEDRRRVTSRAFDLLMTGDHRTAQLLLDRNAFPTKLQLLAAQGPPEAIEDALTLAEVAGANGAAGRRGTLAVRVDGDLFVVAADAVAGRIASELAGLGLFVGVGDIAAPDSLAGSRSTAVQALARTSAARPVVRWNRIVHEGLTALIDQPTATAFSASYLGTLTAEQLETLRSYLRHHGSHLKTAEELGLHRNTVRNRLTQIEHQLGDSLDDPDVRMTAWFALQSAAAFVDDRRPIA</sequence>
<dbReference type="InterPro" id="IPR051448">
    <property type="entry name" value="CdaR-like_regulators"/>
</dbReference>
<comment type="caution">
    <text evidence="3">The sequence shown here is derived from an EMBL/GenBank/DDBJ whole genome shotgun (WGS) entry which is preliminary data.</text>
</comment>
<evidence type="ECO:0000259" key="2">
    <source>
        <dbReference type="Pfam" id="PF13556"/>
    </source>
</evidence>
<evidence type="ECO:0000313" key="3">
    <source>
        <dbReference type="EMBL" id="GAA0963480.1"/>
    </source>
</evidence>
<protein>
    <submittedName>
        <fullName evidence="3">PucR family transcriptional regulator</fullName>
    </submittedName>
</protein>
<reference evidence="3 4" key="1">
    <citation type="journal article" date="2019" name="Int. J. Syst. Evol. Microbiol.">
        <title>The Global Catalogue of Microorganisms (GCM) 10K type strain sequencing project: providing services to taxonomists for standard genome sequencing and annotation.</title>
        <authorList>
            <consortium name="The Broad Institute Genomics Platform"/>
            <consortium name="The Broad Institute Genome Sequencing Center for Infectious Disease"/>
            <person name="Wu L."/>
            <person name="Ma J."/>
        </authorList>
    </citation>
    <scope>NUCLEOTIDE SEQUENCE [LARGE SCALE GENOMIC DNA]</scope>
    <source>
        <strain evidence="3 4">JCM 10977</strain>
    </source>
</reference>
<name>A0ABN1RTK4_9ACTN</name>
<organism evidence="3 4">
    <name type="scientific">Kribbella koreensis</name>
    <dbReference type="NCBI Taxonomy" id="57909"/>
    <lineage>
        <taxon>Bacteria</taxon>
        <taxon>Bacillati</taxon>
        <taxon>Actinomycetota</taxon>
        <taxon>Actinomycetes</taxon>
        <taxon>Propionibacteriales</taxon>
        <taxon>Kribbellaceae</taxon>
        <taxon>Kribbella</taxon>
    </lineage>
</organism>